<accession>A0A5B9DRK3</accession>
<dbReference type="InterPro" id="IPR000182">
    <property type="entry name" value="GNAT_dom"/>
</dbReference>
<dbReference type="Pfam" id="PF00583">
    <property type="entry name" value="Acetyltransf_1"/>
    <property type="match status" value="1"/>
</dbReference>
<dbReference type="AlphaFoldDB" id="A0A5B9DRK3"/>
<dbReference type="Gene3D" id="3.40.630.30">
    <property type="match status" value="1"/>
</dbReference>
<name>A0A5B9DRK3_9HYPH</name>
<evidence type="ECO:0000313" key="1">
    <source>
        <dbReference type="EMBL" id="QEE22060.1"/>
    </source>
</evidence>
<protein>
    <submittedName>
        <fullName evidence="1">GNAT family N-acetyltransferase</fullName>
    </submittedName>
</protein>
<dbReference type="OrthoDB" id="4549080at2"/>
<sequence>MPIHYRLDPHPDDASLGALWRAAWEAEPPPSFAPILARSLVHVGAYDGEGLVGYLNVATDGGVHAFLLDPSVDPRYRRQGIATEMVRLAGVAARARGARWLHVDFEPHLAAFYKGCGFRPTQAGLIQL</sequence>
<dbReference type="SUPFAM" id="SSF55729">
    <property type="entry name" value="Acyl-CoA N-acyltransferases (Nat)"/>
    <property type="match status" value="1"/>
</dbReference>
<reference evidence="1 2" key="1">
    <citation type="journal article" date="2015" name="Int. J. Syst. Evol. Microbiol.">
        <title>Youhaiella tibetensis gen. nov., sp. nov., isolated from subsurface sediment.</title>
        <authorList>
            <person name="Wang Y.X."/>
            <person name="Huang F.Q."/>
            <person name="Nogi Y."/>
            <person name="Pang S.J."/>
            <person name="Wang P.K."/>
            <person name="Lv J."/>
        </authorList>
    </citation>
    <scope>NUCLEOTIDE SEQUENCE [LARGE SCALE GENOMIC DNA]</scope>
    <source>
        <strain evidence="2">fig4</strain>
    </source>
</reference>
<dbReference type="EMBL" id="CP041690">
    <property type="protein sequence ID" value="QEE22060.1"/>
    <property type="molecule type" value="Genomic_DNA"/>
</dbReference>
<keyword evidence="2" id="KW-1185">Reference proteome</keyword>
<organism evidence="1 2">
    <name type="scientific">Paradevosia tibetensis</name>
    <dbReference type="NCBI Taxonomy" id="1447062"/>
    <lineage>
        <taxon>Bacteria</taxon>
        <taxon>Pseudomonadati</taxon>
        <taxon>Pseudomonadota</taxon>
        <taxon>Alphaproteobacteria</taxon>
        <taxon>Hyphomicrobiales</taxon>
        <taxon>Devosiaceae</taxon>
        <taxon>Paradevosia</taxon>
    </lineage>
</organism>
<proteinExistence type="predicted"/>
<dbReference type="InterPro" id="IPR016181">
    <property type="entry name" value="Acyl_CoA_acyltransferase"/>
</dbReference>
<dbReference type="Proteomes" id="UP000321062">
    <property type="component" value="Chromosome"/>
</dbReference>
<dbReference type="GO" id="GO:0016747">
    <property type="term" value="F:acyltransferase activity, transferring groups other than amino-acyl groups"/>
    <property type="evidence" value="ECO:0007669"/>
    <property type="project" value="InterPro"/>
</dbReference>
<dbReference type="PROSITE" id="PS51186">
    <property type="entry name" value="GNAT"/>
    <property type="match status" value="1"/>
</dbReference>
<evidence type="ECO:0000313" key="2">
    <source>
        <dbReference type="Proteomes" id="UP000321062"/>
    </source>
</evidence>
<gene>
    <name evidence="1" type="ORF">FNA67_18620</name>
</gene>
<dbReference type="RefSeq" id="WP_147657525.1">
    <property type="nucleotide sequence ID" value="NZ_BMFM01000002.1"/>
</dbReference>
<keyword evidence="1" id="KW-0808">Transferase</keyword>
<dbReference type="KEGG" id="yti:FNA67_18620"/>
<dbReference type="CDD" id="cd04301">
    <property type="entry name" value="NAT_SF"/>
    <property type="match status" value="1"/>
</dbReference>